<comment type="caution">
    <text evidence="1">The sequence shown here is derived from an EMBL/GenBank/DDBJ whole genome shotgun (WGS) entry which is preliminary data.</text>
</comment>
<dbReference type="OrthoDB" id="4537670at2759"/>
<proteinExistence type="predicted"/>
<evidence type="ECO:0000313" key="2">
    <source>
        <dbReference type="Proteomes" id="UP000288168"/>
    </source>
</evidence>
<accession>A0A428PLX0</accession>
<name>A0A428PLX0_9HYPO</name>
<dbReference type="Proteomes" id="UP000288168">
    <property type="component" value="Unassembled WGS sequence"/>
</dbReference>
<sequence>MSHPMKGDVLVIPAYTVESEIATVEIQWSQSFRTRTARYYLVQAQNQSRGNADVLLFVQDRFYKDEGSNDYIGKNARREGNSWIVTINERFQYGQKNKNGDGRWVALHDKDNKPYQHRFLITTIQSQVAESAKNLAREFGAGEIADAVSKLGSSFIGDYLHTF</sequence>
<organism evidence="1 2">
    <name type="scientific">Fusarium duplospermum</name>
    <dbReference type="NCBI Taxonomy" id="1325734"/>
    <lineage>
        <taxon>Eukaryota</taxon>
        <taxon>Fungi</taxon>
        <taxon>Dikarya</taxon>
        <taxon>Ascomycota</taxon>
        <taxon>Pezizomycotina</taxon>
        <taxon>Sordariomycetes</taxon>
        <taxon>Hypocreomycetidae</taxon>
        <taxon>Hypocreales</taxon>
        <taxon>Nectriaceae</taxon>
        <taxon>Fusarium</taxon>
        <taxon>Fusarium solani species complex</taxon>
    </lineage>
</organism>
<dbReference type="EMBL" id="NKCI01000116">
    <property type="protein sequence ID" value="RSL54007.1"/>
    <property type="molecule type" value="Genomic_DNA"/>
</dbReference>
<gene>
    <name evidence="1" type="ORF">CEP54_010121</name>
</gene>
<protein>
    <submittedName>
        <fullName evidence="1">Uncharacterized protein</fullName>
    </submittedName>
</protein>
<keyword evidence="2" id="KW-1185">Reference proteome</keyword>
<reference evidence="1 2" key="1">
    <citation type="submission" date="2017-06" db="EMBL/GenBank/DDBJ databases">
        <title>Comparative genomic analysis of Ambrosia Fusariam Clade fungi.</title>
        <authorList>
            <person name="Stajich J.E."/>
            <person name="Carrillo J."/>
            <person name="Kijimoto T."/>
            <person name="Eskalen A."/>
            <person name="O'Donnell K."/>
            <person name="Kasson M."/>
        </authorList>
    </citation>
    <scope>NUCLEOTIDE SEQUENCE [LARGE SCALE GENOMIC DNA]</scope>
    <source>
        <strain evidence="1 2">NRRL62584</strain>
    </source>
</reference>
<evidence type="ECO:0000313" key="1">
    <source>
        <dbReference type="EMBL" id="RSL54007.1"/>
    </source>
</evidence>
<dbReference type="AlphaFoldDB" id="A0A428PLX0"/>